<evidence type="ECO:0000256" key="3">
    <source>
        <dbReference type="ARBA" id="ARBA00022989"/>
    </source>
</evidence>
<dbReference type="InterPro" id="IPR007829">
    <property type="entry name" value="TM2"/>
</dbReference>
<dbReference type="GO" id="GO:0016020">
    <property type="term" value="C:membrane"/>
    <property type="evidence" value="ECO:0007669"/>
    <property type="project" value="UniProtKB-SubCell"/>
</dbReference>
<dbReference type="AlphaFoldDB" id="A0A1K1QLS5"/>
<dbReference type="RefSeq" id="WP_072304407.1">
    <property type="nucleotide sequence ID" value="NZ_FPIY01000004.1"/>
</dbReference>
<feature type="transmembrane region" description="Helical" evidence="5">
    <location>
        <begin position="45"/>
        <end position="64"/>
    </location>
</feature>
<keyword evidence="3 5" id="KW-1133">Transmembrane helix</keyword>
<organism evidence="7 8">
    <name type="scientific">Cellulophaga fucicola</name>
    <dbReference type="NCBI Taxonomy" id="76595"/>
    <lineage>
        <taxon>Bacteria</taxon>
        <taxon>Pseudomonadati</taxon>
        <taxon>Bacteroidota</taxon>
        <taxon>Flavobacteriia</taxon>
        <taxon>Flavobacteriales</taxon>
        <taxon>Flavobacteriaceae</taxon>
        <taxon>Cellulophaga</taxon>
    </lineage>
</organism>
<dbReference type="Proteomes" id="UP000183257">
    <property type="component" value="Unassembled WGS sequence"/>
</dbReference>
<protein>
    <submittedName>
        <fullName evidence="7">TM2 domain-containing membrane protein YozV</fullName>
    </submittedName>
</protein>
<reference evidence="8" key="1">
    <citation type="submission" date="2016-11" db="EMBL/GenBank/DDBJ databases">
        <authorList>
            <person name="Varghese N."/>
            <person name="Submissions S."/>
        </authorList>
    </citation>
    <scope>NUCLEOTIDE SEQUENCE [LARGE SCALE GENOMIC DNA]</scope>
    <source>
        <strain evidence="8">DSM 24786</strain>
    </source>
</reference>
<dbReference type="Pfam" id="PF05154">
    <property type="entry name" value="TM2"/>
    <property type="match status" value="1"/>
</dbReference>
<evidence type="ECO:0000256" key="1">
    <source>
        <dbReference type="ARBA" id="ARBA00004141"/>
    </source>
</evidence>
<proteinExistence type="predicted"/>
<accession>A0A1K1QLS5</accession>
<evidence type="ECO:0000256" key="4">
    <source>
        <dbReference type="ARBA" id="ARBA00023136"/>
    </source>
</evidence>
<keyword evidence="4 5" id="KW-0472">Membrane</keyword>
<feature type="domain" description="TM2" evidence="6">
    <location>
        <begin position="41"/>
        <end position="89"/>
    </location>
</feature>
<gene>
    <name evidence="7" type="ORF">SAMN05660313_02784</name>
</gene>
<feature type="transmembrane region" description="Helical" evidence="5">
    <location>
        <begin position="70"/>
        <end position="93"/>
    </location>
</feature>
<name>A0A1K1QLS5_9FLAO</name>
<evidence type="ECO:0000313" key="7">
    <source>
        <dbReference type="EMBL" id="SFW60880.1"/>
    </source>
</evidence>
<evidence type="ECO:0000313" key="8">
    <source>
        <dbReference type="Proteomes" id="UP000183257"/>
    </source>
</evidence>
<keyword evidence="2 5" id="KW-0812">Transmembrane</keyword>
<dbReference type="OrthoDB" id="9816361at2"/>
<dbReference type="STRING" id="76595.SAMN05660313_02784"/>
<evidence type="ECO:0000256" key="2">
    <source>
        <dbReference type="ARBA" id="ARBA00022692"/>
    </source>
</evidence>
<keyword evidence="8" id="KW-1185">Reference proteome</keyword>
<evidence type="ECO:0000256" key="5">
    <source>
        <dbReference type="SAM" id="Phobius"/>
    </source>
</evidence>
<dbReference type="EMBL" id="FPIY01000004">
    <property type="protein sequence ID" value="SFW60880.1"/>
    <property type="molecule type" value="Genomic_DNA"/>
</dbReference>
<comment type="subcellular location">
    <subcellularLocation>
        <location evidence="1">Membrane</location>
        <topology evidence="1">Multi-pass membrane protein</topology>
    </subcellularLocation>
</comment>
<evidence type="ECO:0000259" key="6">
    <source>
        <dbReference type="Pfam" id="PF05154"/>
    </source>
</evidence>
<sequence length="127" mass="13950">MSEENKDFADEAKETTNEFAEGAKEAANDISEGLNNMAGGENKKMLTGLLAIFLGSFGVHKFILGYQKEGIILAATTVVGILTACLLVGYLLLMATWIIGIIEGIIYLTKSDEEFYNTYQVGRKPWF</sequence>